<gene>
    <name evidence="1" type="ORF">L2764_11610</name>
</gene>
<comment type="caution">
    <text evidence="1">The sequence shown here is derived from an EMBL/GenBank/DDBJ whole genome shotgun (WGS) entry which is preliminary data.</text>
</comment>
<protein>
    <recommendedName>
        <fullName evidence="3">GTP pyrophosphokinase</fullName>
    </recommendedName>
</protein>
<dbReference type="SUPFAM" id="SSF109604">
    <property type="entry name" value="HD-domain/PDEase-like"/>
    <property type="match status" value="1"/>
</dbReference>
<organism evidence="1 2">
    <name type="scientific">Shewanella surugensis</name>
    <dbReference type="NCBI Taxonomy" id="212020"/>
    <lineage>
        <taxon>Bacteria</taxon>
        <taxon>Pseudomonadati</taxon>
        <taxon>Pseudomonadota</taxon>
        <taxon>Gammaproteobacteria</taxon>
        <taxon>Alteromonadales</taxon>
        <taxon>Shewanellaceae</taxon>
        <taxon>Shewanella</taxon>
    </lineage>
</organism>
<evidence type="ECO:0008006" key="3">
    <source>
        <dbReference type="Google" id="ProtNLM"/>
    </source>
</evidence>
<proteinExistence type="predicted"/>
<evidence type="ECO:0000313" key="2">
    <source>
        <dbReference type="Proteomes" id="UP001203423"/>
    </source>
</evidence>
<sequence length="140" mass="15733">MDLIELSIDTALNAHKGQKDKAGKPYILHPLRLMAKMQTPNEMMVAVLHDVLEDSSLTAADLVKLGIPDEVVKAIECLTKCEGEAYGDYLERVLSSLLAVKVKRADLEDNMNILRLDTMTDKDLNRLQKYHQAWQKLSGL</sequence>
<dbReference type="EMBL" id="JAKIKS010000039">
    <property type="protein sequence ID" value="MCL1125104.1"/>
    <property type="molecule type" value="Genomic_DNA"/>
</dbReference>
<evidence type="ECO:0000313" key="1">
    <source>
        <dbReference type="EMBL" id="MCL1125104.1"/>
    </source>
</evidence>
<name>A0ABT0LBL9_9GAMM</name>
<keyword evidence="2" id="KW-1185">Reference proteome</keyword>
<dbReference type="Gene3D" id="1.10.3210.10">
    <property type="entry name" value="Hypothetical protein af1432"/>
    <property type="match status" value="1"/>
</dbReference>
<dbReference type="Proteomes" id="UP001203423">
    <property type="component" value="Unassembled WGS sequence"/>
</dbReference>
<reference evidence="1 2" key="1">
    <citation type="submission" date="2022-01" db="EMBL/GenBank/DDBJ databases">
        <title>Whole genome-based taxonomy of the Shewanellaceae.</title>
        <authorList>
            <person name="Martin-Rodriguez A.J."/>
        </authorList>
    </citation>
    <scope>NUCLEOTIDE SEQUENCE [LARGE SCALE GENOMIC DNA]</scope>
    <source>
        <strain evidence="1 2">DSM 17177</strain>
    </source>
</reference>
<dbReference type="RefSeq" id="WP_248940386.1">
    <property type="nucleotide sequence ID" value="NZ_JAKIKS010000039.1"/>
</dbReference>
<accession>A0ABT0LBL9</accession>